<dbReference type="InterPro" id="IPR037213">
    <property type="entry name" value="Run_dom_sf"/>
</dbReference>
<dbReference type="AlphaFoldDB" id="A0A8J4SH88"/>
<evidence type="ECO:0000313" key="1">
    <source>
        <dbReference type="EMBL" id="KAF5397773.1"/>
    </source>
</evidence>
<proteinExistence type="predicted"/>
<accession>A0A8J4SH88</accession>
<keyword evidence="2" id="KW-1185">Reference proteome</keyword>
<evidence type="ECO:0000313" key="2">
    <source>
        <dbReference type="Proteomes" id="UP000748531"/>
    </source>
</evidence>
<organism evidence="1 2">
    <name type="scientific">Paragonimus heterotremus</name>
    <dbReference type="NCBI Taxonomy" id="100268"/>
    <lineage>
        <taxon>Eukaryota</taxon>
        <taxon>Metazoa</taxon>
        <taxon>Spiralia</taxon>
        <taxon>Lophotrochozoa</taxon>
        <taxon>Platyhelminthes</taxon>
        <taxon>Trematoda</taxon>
        <taxon>Digenea</taxon>
        <taxon>Plagiorchiida</taxon>
        <taxon>Troglotremata</taxon>
        <taxon>Troglotrematidae</taxon>
        <taxon>Paragonimus</taxon>
    </lineage>
</organism>
<name>A0A8J4SH88_9TREM</name>
<dbReference type="Gene3D" id="1.20.58.900">
    <property type="match status" value="1"/>
</dbReference>
<protein>
    <submittedName>
        <fullName evidence="1">Uncharacterized protein</fullName>
    </submittedName>
</protein>
<reference evidence="1" key="1">
    <citation type="submission" date="2019-05" db="EMBL/GenBank/DDBJ databases">
        <title>Annotation for the trematode Paragonimus heterotremus.</title>
        <authorList>
            <person name="Choi Y.-J."/>
        </authorList>
    </citation>
    <scope>NUCLEOTIDE SEQUENCE</scope>
    <source>
        <strain evidence="1">LC</strain>
    </source>
</reference>
<gene>
    <name evidence="1" type="ORF">PHET_08021</name>
</gene>
<sequence length="122" mass="13977">MEAERDKLLTFARMFIRDVLLTTSENPHVIPHEDDPNTKPAVMTVVKRLLMIVEHCLCHGLRQSLPVTDDKCYAGDVFTTSWLLCHSNAIFKRAKDRCFADTSVHGQSCLQPDPWLVLFHLE</sequence>
<comment type="caution">
    <text evidence="1">The sequence shown here is derived from an EMBL/GenBank/DDBJ whole genome shotgun (WGS) entry which is preliminary data.</text>
</comment>
<dbReference type="OrthoDB" id="79871at2759"/>
<dbReference type="Proteomes" id="UP000748531">
    <property type="component" value="Unassembled WGS sequence"/>
</dbReference>
<dbReference type="EMBL" id="LUCH01005796">
    <property type="protein sequence ID" value="KAF5397773.1"/>
    <property type="molecule type" value="Genomic_DNA"/>
</dbReference>